<dbReference type="InterPro" id="IPR001138">
    <property type="entry name" value="Zn2Cys6_DnaBD"/>
</dbReference>
<dbReference type="Gene3D" id="4.10.240.10">
    <property type="entry name" value="Zn(2)-C6 fungal-type DNA-binding domain"/>
    <property type="match status" value="1"/>
</dbReference>
<keyword evidence="4" id="KW-0804">Transcription</keyword>
<protein>
    <recommendedName>
        <fullName evidence="7">Zn(2)-C6 fungal-type domain-containing protein</fullName>
    </recommendedName>
</protein>
<dbReference type="SMART" id="SM00066">
    <property type="entry name" value="GAL4"/>
    <property type="match status" value="1"/>
</dbReference>
<dbReference type="GO" id="GO:0000981">
    <property type="term" value="F:DNA-binding transcription factor activity, RNA polymerase II-specific"/>
    <property type="evidence" value="ECO:0007669"/>
    <property type="project" value="InterPro"/>
</dbReference>
<keyword evidence="3" id="KW-0805">Transcription regulation</keyword>
<dbReference type="PROSITE" id="PS00463">
    <property type="entry name" value="ZN2_CY6_FUNGAL_1"/>
    <property type="match status" value="1"/>
</dbReference>
<dbReference type="Pfam" id="PF00172">
    <property type="entry name" value="Zn_clus"/>
    <property type="match status" value="1"/>
</dbReference>
<evidence type="ECO:0000256" key="6">
    <source>
        <dbReference type="SAM" id="MobiDB-lite"/>
    </source>
</evidence>
<organism evidence="8 9">
    <name type="scientific">Alternaria alternata</name>
    <name type="common">Alternaria rot fungus</name>
    <name type="synonym">Torula alternata</name>
    <dbReference type="NCBI Taxonomy" id="5599"/>
    <lineage>
        <taxon>Eukaryota</taxon>
        <taxon>Fungi</taxon>
        <taxon>Dikarya</taxon>
        <taxon>Ascomycota</taxon>
        <taxon>Pezizomycotina</taxon>
        <taxon>Dothideomycetes</taxon>
        <taxon>Pleosporomycetidae</taxon>
        <taxon>Pleosporales</taxon>
        <taxon>Pleosporineae</taxon>
        <taxon>Pleosporaceae</taxon>
        <taxon>Alternaria</taxon>
        <taxon>Alternaria sect. Alternaria</taxon>
        <taxon>Alternaria alternata complex</taxon>
    </lineage>
</organism>
<keyword evidence="5" id="KW-0539">Nucleus</keyword>
<evidence type="ECO:0000256" key="2">
    <source>
        <dbReference type="ARBA" id="ARBA00022723"/>
    </source>
</evidence>
<dbReference type="PANTHER" id="PTHR47338:SF5">
    <property type="entry name" value="ZN(II)2CYS6 TRANSCRIPTION FACTOR (EUROFUNG)"/>
    <property type="match status" value="1"/>
</dbReference>
<dbReference type="OMA" id="QSAFTEC"/>
<dbReference type="AlphaFoldDB" id="A0A177D8Y5"/>
<reference evidence="8 9" key="1">
    <citation type="submission" date="2016-05" db="EMBL/GenBank/DDBJ databases">
        <title>Comparative analysis of secretome profiles of manganese(II)-oxidizing ascomycete fungi.</title>
        <authorList>
            <consortium name="DOE Joint Genome Institute"/>
            <person name="Zeiner C.A."/>
            <person name="Purvine S.O."/>
            <person name="Zink E.M."/>
            <person name="Wu S."/>
            <person name="Pasa-Tolic L."/>
            <person name="Chaput D.L."/>
            <person name="Haridas S."/>
            <person name="Grigoriev I.V."/>
            <person name="Santelli C.M."/>
            <person name="Hansel C.M."/>
        </authorList>
    </citation>
    <scope>NUCLEOTIDE SEQUENCE [LARGE SCALE GENOMIC DNA]</scope>
    <source>
        <strain evidence="8 9">SRC1lrK2f</strain>
    </source>
</reference>
<dbReference type="GeneID" id="29117236"/>
<dbReference type="PROSITE" id="PS50048">
    <property type="entry name" value="ZN2_CY6_FUNGAL_2"/>
    <property type="match status" value="1"/>
</dbReference>
<keyword evidence="9" id="KW-1185">Reference proteome</keyword>
<dbReference type="VEuPathDB" id="FungiDB:CC77DRAFT_429080"/>
<evidence type="ECO:0000256" key="3">
    <source>
        <dbReference type="ARBA" id="ARBA00023015"/>
    </source>
</evidence>
<evidence type="ECO:0000256" key="4">
    <source>
        <dbReference type="ARBA" id="ARBA00023163"/>
    </source>
</evidence>
<keyword evidence="2" id="KW-0479">Metal-binding</keyword>
<feature type="compositionally biased region" description="Polar residues" evidence="6">
    <location>
        <begin position="198"/>
        <end position="209"/>
    </location>
</feature>
<dbReference type="CDD" id="cd00067">
    <property type="entry name" value="GAL4"/>
    <property type="match status" value="1"/>
</dbReference>
<accession>A0A177D8Y5</accession>
<gene>
    <name evidence="8" type="ORF">CC77DRAFT_429080</name>
</gene>
<dbReference type="KEGG" id="aalt:CC77DRAFT_429080"/>
<proteinExistence type="predicted"/>
<dbReference type="Proteomes" id="UP000077248">
    <property type="component" value="Unassembled WGS sequence"/>
</dbReference>
<evidence type="ECO:0000313" key="8">
    <source>
        <dbReference type="EMBL" id="OAG15640.1"/>
    </source>
</evidence>
<name>A0A177D8Y5_ALTAL</name>
<dbReference type="SUPFAM" id="SSF57701">
    <property type="entry name" value="Zn2/Cys6 DNA-binding domain"/>
    <property type="match status" value="1"/>
</dbReference>
<sequence length="209" mass="23061">MTEAVQLNAIACENCRSKKCKCDRKIPICTQCRTSSLPCHYQEGGKRGLPAAYITALEKRLADTEAALSASLIALQTQNATRLTDGHLSGAISQASQPQRSKAEKLEEWKRLPLQTDEQLEAWLQARHPDSAAQAASQSKSSESILTYQSHDTLKAPETRPDNNAHPFPKAHGTTATSASPIEQLRDCSKPTMPNVPRDSSTQWRENYF</sequence>
<dbReference type="EMBL" id="KV441492">
    <property type="protein sequence ID" value="OAG15640.1"/>
    <property type="molecule type" value="Genomic_DNA"/>
</dbReference>
<dbReference type="RefSeq" id="XP_018381061.1">
    <property type="nucleotide sequence ID" value="XM_018531642.1"/>
</dbReference>
<feature type="domain" description="Zn(2)-C6 fungal-type" evidence="7">
    <location>
        <begin position="11"/>
        <end position="41"/>
    </location>
</feature>
<evidence type="ECO:0000313" key="9">
    <source>
        <dbReference type="Proteomes" id="UP000077248"/>
    </source>
</evidence>
<comment type="subcellular location">
    <subcellularLocation>
        <location evidence="1">Nucleus</location>
    </subcellularLocation>
</comment>
<feature type="region of interest" description="Disordered" evidence="6">
    <location>
        <begin position="155"/>
        <end position="209"/>
    </location>
</feature>
<dbReference type="InterPro" id="IPR036864">
    <property type="entry name" value="Zn2-C6_fun-type_DNA-bd_sf"/>
</dbReference>
<evidence type="ECO:0000256" key="5">
    <source>
        <dbReference type="ARBA" id="ARBA00023242"/>
    </source>
</evidence>
<evidence type="ECO:0000256" key="1">
    <source>
        <dbReference type="ARBA" id="ARBA00004123"/>
    </source>
</evidence>
<dbReference type="InterPro" id="IPR050815">
    <property type="entry name" value="TF_fung"/>
</dbReference>
<evidence type="ECO:0000259" key="7">
    <source>
        <dbReference type="PROSITE" id="PS50048"/>
    </source>
</evidence>
<dbReference type="PANTHER" id="PTHR47338">
    <property type="entry name" value="ZN(II)2CYS6 TRANSCRIPTION FACTOR (EUROFUNG)-RELATED"/>
    <property type="match status" value="1"/>
</dbReference>
<dbReference type="GO" id="GO:0005634">
    <property type="term" value="C:nucleus"/>
    <property type="evidence" value="ECO:0007669"/>
    <property type="project" value="UniProtKB-SubCell"/>
</dbReference>
<dbReference type="GO" id="GO:0008270">
    <property type="term" value="F:zinc ion binding"/>
    <property type="evidence" value="ECO:0007669"/>
    <property type="project" value="InterPro"/>
</dbReference>